<keyword evidence="11" id="KW-1185">Reference proteome</keyword>
<evidence type="ECO:0000313" key="10">
    <source>
        <dbReference type="EMBL" id="SCL16809.1"/>
    </source>
</evidence>
<name>A0A1C6RI01_9ACTN</name>
<feature type="transmembrane region" description="Helical" evidence="8">
    <location>
        <begin position="20"/>
        <end position="43"/>
    </location>
</feature>
<dbReference type="PROSITE" id="PS50850">
    <property type="entry name" value="MFS"/>
    <property type="match status" value="1"/>
</dbReference>
<evidence type="ECO:0000313" key="11">
    <source>
        <dbReference type="Proteomes" id="UP000198906"/>
    </source>
</evidence>
<dbReference type="InterPro" id="IPR036259">
    <property type="entry name" value="MFS_trans_sf"/>
</dbReference>
<dbReference type="Proteomes" id="UP000198906">
    <property type="component" value="Unassembled WGS sequence"/>
</dbReference>
<dbReference type="InterPro" id="IPR020846">
    <property type="entry name" value="MFS_dom"/>
</dbReference>
<dbReference type="SUPFAM" id="SSF103473">
    <property type="entry name" value="MFS general substrate transporter"/>
    <property type="match status" value="1"/>
</dbReference>
<dbReference type="GO" id="GO:0022857">
    <property type="term" value="F:transmembrane transporter activity"/>
    <property type="evidence" value="ECO:0007669"/>
    <property type="project" value="InterPro"/>
</dbReference>
<evidence type="ECO:0000256" key="3">
    <source>
        <dbReference type="ARBA" id="ARBA00022475"/>
    </source>
</evidence>
<keyword evidence="5 8" id="KW-1133">Transmembrane helix</keyword>
<feature type="transmembrane region" description="Helical" evidence="8">
    <location>
        <begin position="111"/>
        <end position="134"/>
    </location>
</feature>
<evidence type="ECO:0000256" key="2">
    <source>
        <dbReference type="ARBA" id="ARBA00022448"/>
    </source>
</evidence>
<feature type="transmembrane region" description="Helical" evidence="8">
    <location>
        <begin position="212"/>
        <end position="236"/>
    </location>
</feature>
<evidence type="ECO:0000256" key="8">
    <source>
        <dbReference type="SAM" id="Phobius"/>
    </source>
</evidence>
<evidence type="ECO:0000256" key="5">
    <source>
        <dbReference type="ARBA" id="ARBA00022989"/>
    </source>
</evidence>
<feature type="region of interest" description="Disordered" evidence="7">
    <location>
        <begin position="390"/>
        <end position="444"/>
    </location>
</feature>
<evidence type="ECO:0000259" key="9">
    <source>
        <dbReference type="PROSITE" id="PS50850"/>
    </source>
</evidence>
<dbReference type="InterPro" id="IPR011701">
    <property type="entry name" value="MFS"/>
</dbReference>
<feature type="transmembrane region" description="Helical" evidence="8">
    <location>
        <begin position="146"/>
        <end position="167"/>
    </location>
</feature>
<reference evidence="11" key="1">
    <citation type="submission" date="2016-06" db="EMBL/GenBank/DDBJ databases">
        <authorList>
            <person name="Varghese N."/>
        </authorList>
    </citation>
    <scope>NUCLEOTIDE SEQUENCE [LARGE SCALE GENOMIC DNA]</scope>
    <source>
        <strain evidence="11">DSM 46123</strain>
    </source>
</reference>
<feature type="domain" description="Major facilitator superfamily (MFS) profile" evidence="9">
    <location>
        <begin position="20"/>
        <end position="390"/>
    </location>
</feature>
<feature type="transmembrane region" description="Helical" evidence="8">
    <location>
        <begin position="86"/>
        <end position="105"/>
    </location>
</feature>
<proteinExistence type="predicted"/>
<dbReference type="AlphaFoldDB" id="A0A1C6RI01"/>
<keyword evidence="2" id="KW-0813">Transport</keyword>
<comment type="subcellular location">
    <subcellularLocation>
        <location evidence="1">Cell membrane</location>
        <topology evidence="1">Multi-pass membrane protein</topology>
    </subcellularLocation>
</comment>
<organism evidence="10 11">
    <name type="scientific">Micromonospora inyonensis</name>
    <dbReference type="NCBI Taxonomy" id="47866"/>
    <lineage>
        <taxon>Bacteria</taxon>
        <taxon>Bacillati</taxon>
        <taxon>Actinomycetota</taxon>
        <taxon>Actinomycetes</taxon>
        <taxon>Micromonosporales</taxon>
        <taxon>Micromonosporaceae</taxon>
        <taxon>Micromonospora</taxon>
    </lineage>
</organism>
<feature type="transmembrane region" description="Helical" evidence="8">
    <location>
        <begin position="248"/>
        <end position="267"/>
    </location>
</feature>
<gene>
    <name evidence="10" type="ORF">GA0074694_1774</name>
</gene>
<feature type="transmembrane region" description="Helical" evidence="8">
    <location>
        <begin position="366"/>
        <end position="386"/>
    </location>
</feature>
<evidence type="ECO:0000256" key="4">
    <source>
        <dbReference type="ARBA" id="ARBA00022692"/>
    </source>
</evidence>
<feature type="transmembrane region" description="Helical" evidence="8">
    <location>
        <begin position="49"/>
        <end position="74"/>
    </location>
</feature>
<dbReference type="PANTHER" id="PTHR23517">
    <property type="entry name" value="RESISTANCE PROTEIN MDTM, PUTATIVE-RELATED-RELATED"/>
    <property type="match status" value="1"/>
</dbReference>
<feature type="transmembrane region" description="Helical" evidence="8">
    <location>
        <begin position="343"/>
        <end position="360"/>
    </location>
</feature>
<keyword evidence="4 8" id="KW-0812">Transmembrane</keyword>
<protein>
    <submittedName>
        <fullName evidence="10">Predicted arabinose efflux permease, MFS family</fullName>
    </submittedName>
</protein>
<dbReference type="EMBL" id="FMHU01000001">
    <property type="protein sequence ID" value="SCL16809.1"/>
    <property type="molecule type" value="Genomic_DNA"/>
</dbReference>
<evidence type="ECO:0000256" key="7">
    <source>
        <dbReference type="SAM" id="MobiDB-lite"/>
    </source>
</evidence>
<feature type="compositionally biased region" description="Low complexity" evidence="7">
    <location>
        <begin position="402"/>
        <end position="427"/>
    </location>
</feature>
<keyword evidence="3" id="KW-1003">Cell membrane</keyword>
<dbReference type="Pfam" id="PF07690">
    <property type="entry name" value="MFS_1"/>
    <property type="match status" value="1"/>
</dbReference>
<evidence type="ECO:0000256" key="6">
    <source>
        <dbReference type="ARBA" id="ARBA00023136"/>
    </source>
</evidence>
<dbReference type="STRING" id="47866.GA0074694_1774"/>
<evidence type="ECO:0000256" key="1">
    <source>
        <dbReference type="ARBA" id="ARBA00004651"/>
    </source>
</evidence>
<dbReference type="InterPro" id="IPR050171">
    <property type="entry name" value="MFS_Transporters"/>
</dbReference>
<dbReference type="GO" id="GO:0005886">
    <property type="term" value="C:plasma membrane"/>
    <property type="evidence" value="ECO:0007669"/>
    <property type="project" value="UniProtKB-SubCell"/>
</dbReference>
<dbReference type="RefSeq" id="WP_091455156.1">
    <property type="nucleotide sequence ID" value="NZ_FMHU01000001.1"/>
</dbReference>
<accession>A0A1C6RI01</accession>
<feature type="transmembrane region" description="Helical" evidence="8">
    <location>
        <begin position="304"/>
        <end position="331"/>
    </location>
</feature>
<dbReference type="Gene3D" id="1.20.1250.20">
    <property type="entry name" value="MFS general substrate transporter like domains"/>
    <property type="match status" value="2"/>
</dbReference>
<dbReference type="PANTHER" id="PTHR23517:SF3">
    <property type="entry name" value="INTEGRAL MEMBRANE TRANSPORT PROTEIN"/>
    <property type="match status" value="1"/>
</dbReference>
<keyword evidence="6 8" id="KW-0472">Membrane</keyword>
<feature type="transmembrane region" description="Helical" evidence="8">
    <location>
        <begin position="173"/>
        <end position="191"/>
    </location>
</feature>
<feature type="transmembrane region" description="Helical" evidence="8">
    <location>
        <begin position="279"/>
        <end position="298"/>
    </location>
</feature>
<sequence length="444" mass="43211">MTDTVPAAAVHPAPARPVRVGVGAVTTTVACVLPVFLVGGLAVQMGSELGFSATGLGMAVAVYFGVSALASVPSGALVERYGPARIARAGILLAAGSLLAVATAARSYPVLVALLAVSAAANALGQLASNAALARHVPTRRQGLSFGVKQAAVPVATLLAGAAVPAVALTVGWRWAFVVAAGAAVAALFAVPGGEAGPVRRDGTGRWSRAPAPLVLVGVAATLAAAAANALGTFLVDSAAARGLDPGLAGLTLTLGSAVCVLARVSAGWLADRRTGSHVAVIAGMLGVGAVGLALLAVAGTVPLVAGVVLGFGLGWAWPGVMTFAVVRLYPPAPAAATSITQTGVYAGGCLGPLVLGLLADRFGYHVMWATGAVAMLLAAALMLTATRTLPRPSTSEPPGPSTTTVAGRSVTGNAAAAGGSAGAVGHEVAEGLEGPAGRTVGER</sequence>